<keyword evidence="1" id="KW-0812">Transmembrane</keyword>
<feature type="transmembrane region" description="Helical" evidence="1">
    <location>
        <begin position="45"/>
        <end position="64"/>
    </location>
</feature>
<evidence type="ECO:0000313" key="2">
    <source>
        <dbReference type="EMBL" id="MDQ0455509.1"/>
    </source>
</evidence>
<dbReference type="EMBL" id="JAUSWH010000004">
    <property type="protein sequence ID" value="MDQ0455509.1"/>
    <property type="molecule type" value="Genomic_DNA"/>
</dbReference>
<dbReference type="InterPro" id="IPR018687">
    <property type="entry name" value="DUF2177_membr"/>
</dbReference>
<keyword evidence="1" id="KW-0472">Membrane</keyword>
<feature type="transmembrane region" description="Helical" evidence="1">
    <location>
        <begin position="70"/>
        <end position="91"/>
    </location>
</feature>
<proteinExistence type="predicted"/>
<organism evidence="2 3">
    <name type="scientific">Rhizobium paknamense</name>
    <dbReference type="NCBI Taxonomy" id="1206817"/>
    <lineage>
        <taxon>Bacteria</taxon>
        <taxon>Pseudomonadati</taxon>
        <taxon>Pseudomonadota</taxon>
        <taxon>Alphaproteobacteria</taxon>
        <taxon>Hyphomicrobiales</taxon>
        <taxon>Rhizobiaceae</taxon>
        <taxon>Rhizobium/Agrobacterium group</taxon>
        <taxon>Rhizobium</taxon>
    </lineage>
</organism>
<keyword evidence="3" id="KW-1185">Reference proteome</keyword>
<gene>
    <name evidence="2" type="ORF">QO005_001843</name>
</gene>
<dbReference type="Pfam" id="PF09945">
    <property type="entry name" value="DUF2177"/>
    <property type="match status" value="1"/>
</dbReference>
<sequence>MLKFGIAYLSTAIVFFGLDFVWLGKVATSFYKSRIGEIMLDKPNFTAAAIFYLFYVAGIVYFAVAPALQSGSLATAIVSGAILGLIAYGTYDMTNLATLKNWSLSMSLVDMAWGTFLTAIAAAAGYAVTSRYLAG</sequence>
<protein>
    <submittedName>
        <fullName evidence="2">Membrane protein</fullName>
    </submittedName>
</protein>
<accession>A0ABU0IB99</accession>
<evidence type="ECO:0000256" key="1">
    <source>
        <dbReference type="SAM" id="Phobius"/>
    </source>
</evidence>
<reference evidence="2 3" key="1">
    <citation type="submission" date="2023-07" db="EMBL/GenBank/DDBJ databases">
        <title>Genomic Encyclopedia of Type Strains, Phase IV (KMG-IV): sequencing the most valuable type-strain genomes for metagenomic binning, comparative biology and taxonomic classification.</title>
        <authorList>
            <person name="Goeker M."/>
        </authorList>
    </citation>
    <scope>NUCLEOTIDE SEQUENCE [LARGE SCALE GENOMIC DNA]</scope>
    <source>
        <strain evidence="2 3">DSM 100301</strain>
    </source>
</reference>
<keyword evidence="1" id="KW-1133">Transmembrane helix</keyword>
<name>A0ABU0IB99_9HYPH</name>
<comment type="caution">
    <text evidence="2">The sequence shown here is derived from an EMBL/GenBank/DDBJ whole genome shotgun (WGS) entry which is preliminary data.</text>
</comment>
<dbReference type="Proteomes" id="UP001235269">
    <property type="component" value="Unassembled WGS sequence"/>
</dbReference>
<feature type="transmembrane region" description="Helical" evidence="1">
    <location>
        <begin position="6"/>
        <end position="24"/>
    </location>
</feature>
<evidence type="ECO:0000313" key="3">
    <source>
        <dbReference type="Proteomes" id="UP001235269"/>
    </source>
</evidence>
<feature type="transmembrane region" description="Helical" evidence="1">
    <location>
        <begin position="112"/>
        <end position="134"/>
    </location>
</feature>